<dbReference type="PANTHER" id="PTHR10366">
    <property type="entry name" value="NAD DEPENDENT EPIMERASE/DEHYDRATASE"/>
    <property type="match status" value="1"/>
</dbReference>
<organism evidence="3 4">
    <name type="scientific">Musa balbisiana</name>
    <name type="common">Banana</name>
    <dbReference type="NCBI Taxonomy" id="52838"/>
    <lineage>
        <taxon>Eukaryota</taxon>
        <taxon>Viridiplantae</taxon>
        <taxon>Streptophyta</taxon>
        <taxon>Embryophyta</taxon>
        <taxon>Tracheophyta</taxon>
        <taxon>Spermatophyta</taxon>
        <taxon>Magnoliopsida</taxon>
        <taxon>Liliopsida</taxon>
        <taxon>Zingiberales</taxon>
        <taxon>Musaceae</taxon>
        <taxon>Musa</taxon>
    </lineage>
</organism>
<dbReference type="GO" id="GO:0016616">
    <property type="term" value="F:oxidoreductase activity, acting on the CH-OH group of donors, NAD or NADP as acceptor"/>
    <property type="evidence" value="ECO:0007669"/>
    <property type="project" value="TreeGrafter"/>
</dbReference>
<evidence type="ECO:0000313" key="3">
    <source>
        <dbReference type="EMBL" id="THU60990.1"/>
    </source>
</evidence>
<dbReference type="PANTHER" id="PTHR10366:SF564">
    <property type="entry name" value="STEROL-4-ALPHA-CARBOXYLATE 3-DEHYDROGENASE, DECARBOXYLATING"/>
    <property type="match status" value="1"/>
</dbReference>
<comment type="caution">
    <text evidence="3">The sequence shown here is derived from an EMBL/GenBank/DDBJ whole genome shotgun (WGS) entry which is preliminary data.</text>
</comment>
<gene>
    <name evidence="3" type="ORF">C4D60_Mb07t18560</name>
</gene>
<dbReference type="Proteomes" id="UP000317650">
    <property type="component" value="Chromosome 7"/>
</dbReference>
<accession>A0A4S8JGI8</accession>
<evidence type="ECO:0000313" key="4">
    <source>
        <dbReference type="Proteomes" id="UP000317650"/>
    </source>
</evidence>
<dbReference type="SUPFAM" id="SSF51735">
    <property type="entry name" value="NAD(P)-binding Rossmann-fold domains"/>
    <property type="match status" value="1"/>
</dbReference>
<protein>
    <recommendedName>
        <fullName evidence="2">NAD(P)-binding domain-containing protein</fullName>
    </recommendedName>
</protein>
<dbReference type="STRING" id="52838.A0A4S8JGI8"/>
<dbReference type="Pfam" id="PF16363">
    <property type="entry name" value="GDP_Man_Dehyd"/>
    <property type="match status" value="1"/>
</dbReference>
<name>A0A4S8JGI8_MUSBA</name>
<evidence type="ECO:0000256" key="1">
    <source>
        <dbReference type="ARBA" id="ARBA00023002"/>
    </source>
</evidence>
<keyword evidence="1" id="KW-0560">Oxidoreductase</keyword>
<dbReference type="AlphaFoldDB" id="A0A4S8JGI8"/>
<dbReference type="InterPro" id="IPR016040">
    <property type="entry name" value="NAD(P)-bd_dom"/>
</dbReference>
<sequence length="103" mass="11397">MAQPCSPRYGRATAPLHRRTNDEMVLRSISSYLLKSDDSTKKGIACVSLGREIRERDLIEMEKTSTVCVTGGSGYIGSWLVKKLLQRGYHVHATVRNSGISTV</sequence>
<feature type="domain" description="NAD(P)-binding" evidence="2">
    <location>
        <begin position="69"/>
        <end position="98"/>
    </location>
</feature>
<evidence type="ECO:0000259" key="2">
    <source>
        <dbReference type="Pfam" id="PF16363"/>
    </source>
</evidence>
<reference evidence="3 4" key="1">
    <citation type="journal article" date="2019" name="Nat. Plants">
        <title>Genome sequencing of Musa balbisiana reveals subgenome evolution and function divergence in polyploid bananas.</title>
        <authorList>
            <person name="Yao X."/>
        </authorList>
    </citation>
    <scope>NUCLEOTIDE SEQUENCE [LARGE SCALE GENOMIC DNA]</scope>
    <source>
        <strain evidence="4">cv. DH-PKW</strain>
        <tissue evidence="3">Leaves</tissue>
    </source>
</reference>
<proteinExistence type="predicted"/>
<dbReference type="InterPro" id="IPR036291">
    <property type="entry name" value="NAD(P)-bd_dom_sf"/>
</dbReference>
<dbReference type="Gene3D" id="3.40.50.720">
    <property type="entry name" value="NAD(P)-binding Rossmann-like Domain"/>
    <property type="match status" value="1"/>
</dbReference>
<dbReference type="EMBL" id="PYDT01000005">
    <property type="protein sequence ID" value="THU60990.1"/>
    <property type="molecule type" value="Genomic_DNA"/>
</dbReference>
<keyword evidence="4" id="KW-1185">Reference proteome</keyword>
<dbReference type="InterPro" id="IPR050425">
    <property type="entry name" value="NAD(P)_dehydrat-like"/>
</dbReference>